<reference evidence="2 3" key="1">
    <citation type="submission" date="2023-10" db="EMBL/GenBank/DDBJ databases">
        <title>Two novel species belonging to the OM43/NOR5 clade.</title>
        <authorList>
            <person name="Park M."/>
        </authorList>
    </citation>
    <scope>NUCLEOTIDE SEQUENCE [LARGE SCALE GENOMIC DNA]</scope>
    <source>
        <strain evidence="2 3">IMCC43200</strain>
    </source>
</reference>
<dbReference type="InterPro" id="IPR036866">
    <property type="entry name" value="RibonucZ/Hydroxyglut_hydro"/>
</dbReference>
<evidence type="ECO:0000313" key="2">
    <source>
        <dbReference type="EMBL" id="WOJ93669.1"/>
    </source>
</evidence>
<dbReference type="SMART" id="SM00849">
    <property type="entry name" value="Lactamase_B"/>
    <property type="match status" value="1"/>
</dbReference>
<dbReference type="PANTHER" id="PTHR42951:SF22">
    <property type="entry name" value="METALLO BETA-LACTAMASE SUPERFAMILY LIPOPROTEIN"/>
    <property type="match status" value="1"/>
</dbReference>
<dbReference type="InterPro" id="IPR001279">
    <property type="entry name" value="Metallo-B-lactamas"/>
</dbReference>
<accession>A0ABZ0I2D4</accession>
<dbReference type="EMBL" id="CP136864">
    <property type="protein sequence ID" value="WOJ93669.1"/>
    <property type="molecule type" value="Genomic_DNA"/>
</dbReference>
<dbReference type="Proteomes" id="UP001626537">
    <property type="component" value="Chromosome"/>
</dbReference>
<feature type="domain" description="Metallo-beta-lactamase" evidence="1">
    <location>
        <begin position="24"/>
        <end position="229"/>
    </location>
</feature>
<keyword evidence="3" id="KW-1185">Reference proteome</keyword>
<dbReference type="RefSeq" id="WP_407348313.1">
    <property type="nucleotide sequence ID" value="NZ_CP136864.1"/>
</dbReference>
<organism evidence="2 3">
    <name type="scientific">Congregibacter variabilis</name>
    <dbReference type="NCBI Taxonomy" id="3081200"/>
    <lineage>
        <taxon>Bacteria</taxon>
        <taxon>Pseudomonadati</taxon>
        <taxon>Pseudomonadota</taxon>
        <taxon>Gammaproteobacteria</taxon>
        <taxon>Cellvibrionales</taxon>
        <taxon>Halieaceae</taxon>
        <taxon>Congregibacter</taxon>
    </lineage>
</organism>
<dbReference type="Pfam" id="PF00753">
    <property type="entry name" value="Lactamase_B"/>
    <property type="match status" value="1"/>
</dbReference>
<dbReference type="InterPro" id="IPR050855">
    <property type="entry name" value="NDM-1-like"/>
</dbReference>
<protein>
    <submittedName>
        <fullName evidence="2">MBL fold metallo-hydrolase</fullName>
    </submittedName>
</protein>
<dbReference type="CDD" id="cd07726">
    <property type="entry name" value="ST1585-like_MBL-fold"/>
    <property type="match status" value="1"/>
</dbReference>
<dbReference type="Gene3D" id="3.60.15.10">
    <property type="entry name" value="Ribonuclease Z/Hydroxyacylglutathione hydrolase-like"/>
    <property type="match status" value="1"/>
</dbReference>
<dbReference type="SUPFAM" id="SSF56281">
    <property type="entry name" value="Metallo-hydrolase/oxidoreductase"/>
    <property type="match status" value="1"/>
</dbReference>
<proteinExistence type="predicted"/>
<name>A0ABZ0I2D4_9GAMM</name>
<evidence type="ECO:0000313" key="3">
    <source>
        <dbReference type="Proteomes" id="UP001626537"/>
    </source>
</evidence>
<gene>
    <name evidence="2" type="ORF">R0135_00530</name>
</gene>
<sequence>MKPVFQALGNGVYCIDALYTAPNIACCYLVVSGSECALIETGTANSLTNILATLQALDIDTAQLRYVIPTHVHLDHAGGAGALLQHFPEAQLLIHPRGSAHMIDPTRLIASSQQVYGEALFAQLYGVVVPVEAHRVRVLEDADTVLLGDRPLHVKHTRGHADHHFCLFDEQSRGWFSGDMFGVSYARQRYAQGAFVMPATTPTQFDPALYKESVNALCEATPQLFYLTHFGALTFEAAQRERLLRQLDAYALLGNAYAGDLNALEASVLDVTRSELAKLVPQDQTMVEAESLGQDASLNAQGIAWWSNRQSAATRAS</sequence>
<dbReference type="InterPro" id="IPR037482">
    <property type="entry name" value="ST1585_MBL-fold"/>
</dbReference>
<dbReference type="PANTHER" id="PTHR42951">
    <property type="entry name" value="METALLO-BETA-LACTAMASE DOMAIN-CONTAINING"/>
    <property type="match status" value="1"/>
</dbReference>
<evidence type="ECO:0000259" key="1">
    <source>
        <dbReference type="SMART" id="SM00849"/>
    </source>
</evidence>